<evidence type="ECO:0000313" key="1">
    <source>
        <dbReference type="EMBL" id="BDE97372.1"/>
    </source>
</evidence>
<sequence length="488" mass="53375">MLGALAVLFVAAFLALRFAVYSPATIVPGENLCLIGYYRLDEQGLDGFKDLIERSRGMTEEYTVAFFEAELDEHGAVKTFALSLDTFENGDYSGVAVYSYADRSLTYDPPAQNGSSLVNTPNPNSTLDYLSEQLNRIPLADQISASGLERFVLQYRPHTLIDENTPIFDGRGKDSFPILDTARYNAGEGGTSDGNTNVVFRLYNGWSTVEGQQYLYVFDPLEAETAEGDPVAIMQCDYAISGGTLKFTKTHGQRWIESDLTETELAETLDFYRSGLYLPPASVFISPDDSLPIAYFYGGAPTLKLTFDEGETWSTVPLATAAEYGRAVTKRAIGFVSPQFGYAALGTDWSMGAGEHKMCYFTFDGGQTWSAKGLPLTMTSSTLEDMAMVDERQGVVALSSGLDGSYPLLYATADTGDTWNSIELPYESLPPEIQYLSNVDGISYRDGSFFLVMGQGDTGTMKATFTATDLVGPWQILEITEETIHNVG</sequence>
<evidence type="ECO:0000313" key="2">
    <source>
        <dbReference type="Proteomes" id="UP001320544"/>
    </source>
</evidence>
<reference evidence="1 2" key="1">
    <citation type="submission" date="2022-01" db="EMBL/GenBank/DDBJ databases">
        <title>Novel bile acid biosynthetic pathways are enriched in the microbiome of centenarians.</title>
        <authorList>
            <person name="Sato Y."/>
            <person name="Atarashi K."/>
            <person name="Plichta R.D."/>
            <person name="Arai Y."/>
            <person name="Sasajima S."/>
            <person name="Kearney M.S."/>
            <person name="Suda W."/>
            <person name="Takeshita K."/>
            <person name="Sasaki T."/>
            <person name="Okamoto S."/>
            <person name="Skelly N.A."/>
            <person name="Okamura Y."/>
            <person name="Vlamakis H."/>
            <person name="Li Y."/>
            <person name="Tanoue T."/>
            <person name="Takei H."/>
            <person name="Nittono H."/>
            <person name="Narushima S."/>
            <person name="Irie J."/>
            <person name="Itoh H."/>
            <person name="Moriya K."/>
            <person name="Sugiura Y."/>
            <person name="Suematsu M."/>
            <person name="Moritoki N."/>
            <person name="Shibata S."/>
            <person name="Littman R.D."/>
            <person name="Fischbach A.M."/>
            <person name="Uwamino Y."/>
            <person name="Inoue T."/>
            <person name="Honda A."/>
            <person name="Hattori M."/>
            <person name="Murai T."/>
            <person name="Xavier J.R."/>
            <person name="Hirose N."/>
            <person name="Honda K."/>
        </authorList>
    </citation>
    <scope>NUCLEOTIDE SEQUENCE [LARGE SCALE GENOMIC DNA]</scope>
    <source>
        <strain evidence="1 2">CE91-St30</strain>
    </source>
</reference>
<dbReference type="Proteomes" id="UP001320544">
    <property type="component" value="Chromosome"/>
</dbReference>
<gene>
    <name evidence="1" type="ORF">CE91St30_27050</name>
</gene>
<name>A0ABM7WM11_9ACTN</name>
<keyword evidence="2" id="KW-1185">Reference proteome</keyword>
<dbReference type="InterPro" id="IPR015943">
    <property type="entry name" value="WD40/YVTN_repeat-like_dom_sf"/>
</dbReference>
<organism evidence="1 2">
    <name type="scientific">Raoultibacter timonensis</name>
    <dbReference type="NCBI Taxonomy" id="1907662"/>
    <lineage>
        <taxon>Bacteria</taxon>
        <taxon>Bacillati</taxon>
        <taxon>Actinomycetota</taxon>
        <taxon>Coriobacteriia</taxon>
        <taxon>Eggerthellales</taxon>
        <taxon>Eggerthellaceae</taxon>
        <taxon>Raoultibacter</taxon>
    </lineage>
</organism>
<dbReference type="InterPro" id="IPR036278">
    <property type="entry name" value="Sialidase_sf"/>
</dbReference>
<accession>A0ABM7WM11</accession>
<evidence type="ECO:0008006" key="3">
    <source>
        <dbReference type="Google" id="ProtNLM"/>
    </source>
</evidence>
<dbReference type="Gene3D" id="2.130.10.10">
    <property type="entry name" value="YVTN repeat-like/Quinoprotein amine dehydrogenase"/>
    <property type="match status" value="1"/>
</dbReference>
<dbReference type="SUPFAM" id="SSF50939">
    <property type="entry name" value="Sialidases"/>
    <property type="match status" value="1"/>
</dbReference>
<proteinExistence type="predicted"/>
<dbReference type="EMBL" id="AP025564">
    <property type="protein sequence ID" value="BDE97372.1"/>
    <property type="molecule type" value="Genomic_DNA"/>
</dbReference>
<protein>
    <recommendedName>
        <fullName evidence="3">BNR/Asp-box repeat protein</fullName>
    </recommendedName>
</protein>